<evidence type="ECO:0000256" key="1">
    <source>
        <dbReference type="SAM" id="Phobius"/>
    </source>
</evidence>
<protein>
    <recommendedName>
        <fullName evidence="4">Pentapeptide repeat-containing protein</fullName>
    </recommendedName>
</protein>
<organism evidence="2 3">
    <name type="scientific">Chlorobaculum limnaeum</name>
    <dbReference type="NCBI Taxonomy" id="274537"/>
    <lineage>
        <taxon>Bacteria</taxon>
        <taxon>Pseudomonadati</taxon>
        <taxon>Chlorobiota</taxon>
        <taxon>Chlorobiia</taxon>
        <taxon>Chlorobiales</taxon>
        <taxon>Chlorobiaceae</taxon>
        <taxon>Chlorobaculum</taxon>
    </lineage>
</organism>
<dbReference type="Gene3D" id="2.160.20.80">
    <property type="entry name" value="E3 ubiquitin-protein ligase SopA"/>
    <property type="match status" value="1"/>
</dbReference>
<dbReference type="KEGG" id="clz:BIU88_08135"/>
<accession>A0A1D8D616</accession>
<name>A0A1D8D616_CHLLM</name>
<evidence type="ECO:0000313" key="2">
    <source>
        <dbReference type="EMBL" id="AOS84104.1"/>
    </source>
</evidence>
<dbReference type="PANTHER" id="PTHR14136:SF17">
    <property type="entry name" value="BTB_POZ DOMAIN-CONTAINING PROTEIN KCTD9"/>
    <property type="match status" value="1"/>
</dbReference>
<dbReference type="RefSeq" id="WP_069810289.1">
    <property type="nucleotide sequence ID" value="NZ_CP017305.1"/>
</dbReference>
<proteinExistence type="predicted"/>
<dbReference type="EMBL" id="CP017305">
    <property type="protein sequence ID" value="AOS84104.1"/>
    <property type="molecule type" value="Genomic_DNA"/>
</dbReference>
<dbReference type="STRING" id="274537.BIU88_08135"/>
<dbReference type="InterPro" id="IPR001646">
    <property type="entry name" value="5peptide_repeat"/>
</dbReference>
<keyword evidence="1" id="KW-0812">Transmembrane</keyword>
<dbReference type="PANTHER" id="PTHR14136">
    <property type="entry name" value="BTB_POZ DOMAIN-CONTAINING PROTEIN KCTD9"/>
    <property type="match status" value="1"/>
</dbReference>
<dbReference type="AlphaFoldDB" id="A0A1D8D616"/>
<feature type="transmembrane region" description="Helical" evidence="1">
    <location>
        <begin position="290"/>
        <end position="307"/>
    </location>
</feature>
<keyword evidence="1" id="KW-1133">Transmembrane helix</keyword>
<dbReference type="OrthoDB" id="67652at2"/>
<dbReference type="SUPFAM" id="SSF141571">
    <property type="entry name" value="Pentapeptide repeat-like"/>
    <property type="match status" value="1"/>
</dbReference>
<gene>
    <name evidence="2" type="ORF">BIU88_08135</name>
</gene>
<evidence type="ECO:0000313" key="3">
    <source>
        <dbReference type="Proteomes" id="UP000095185"/>
    </source>
</evidence>
<feature type="transmembrane region" description="Helical" evidence="1">
    <location>
        <begin position="249"/>
        <end position="270"/>
    </location>
</feature>
<feature type="transmembrane region" description="Helical" evidence="1">
    <location>
        <begin position="148"/>
        <end position="165"/>
    </location>
</feature>
<keyword evidence="1" id="KW-0472">Membrane</keyword>
<sequence length="362" mass="40174">MADKKHLDRLRAGVGSWNHWRQAQPEIRPDLSHADFSAADLKGIDFSEADLTGTVLIKAKLSGADLRGADLRGADLSGARLDGVNLSRSTIDLSTRYDGVAGCQIGVNGLYSPSTDSAALMRLDPPGNSMQGANAEAVVESLRHARKLHTFSVTLAGIALLFIVIKPKTVTLPYLAGSFKFDDFSYAFLATILSAAFLSQVASFIDSALQGARYLNDRRAAMLVGHFPWLLSKYESDPAGKRQSKILRLLLIGHPLIYLYFFVQWSALAIGDWDSVIRHYQQMPVILGEYLLPVVYLILIRICLRLFSLSEGFQKPILFDAETERNRRTDMERLTEAFESQATLTAELVELLRKREGKGREL</sequence>
<feature type="transmembrane region" description="Helical" evidence="1">
    <location>
        <begin position="185"/>
        <end position="209"/>
    </location>
</feature>
<dbReference type="InterPro" id="IPR051082">
    <property type="entry name" value="Pentapeptide-BTB/POZ_domain"/>
</dbReference>
<dbReference type="Proteomes" id="UP000095185">
    <property type="component" value="Chromosome"/>
</dbReference>
<keyword evidence="3" id="KW-1185">Reference proteome</keyword>
<dbReference type="Pfam" id="PF00805">
    <property type="entry name" value="Pentapeptide"/>
    <property type="match status" value="1"/>
</dbReference>
<evidence type="ECO:0008006" key="4">
    <source>
        <dbReference type="Google" id="ProtNLM"/>
    </source>
</evidence>
<reference evidence="2" key="1">
    <citation type="submission" date="2016-09" db="EMBL/GenBank/DDBJ databases">
        <title>Genome sequence of Chlorobaculum limnaeum.</title>
        <authorList>
            <person name="Liu Z."/>
            <person name="Tank M."/>
            <person name="Bryant D.A."/>
        </authorList>
    </citation>
    <scope>NUCLEOTIDE SEQUENCE [LARGE SCALE GENOMIC DNA]</scope>
    <source>
        <strain evidence="2">DSM 1677</strain>
    </source>
</reference>